<comment type="caution">
    <text evidence="1">The sequence shown here is derived from an EMBL/GenBank/DDBJ whole genome shotgun (WGS) entry which is preliminary data.</text>
</comment>
<dbReference type="Proteomes" id="UP001195483">
    <property type="component" value="Unassembled WGS sequence"/>
</dbReference>
<feature type="non-terminal residue" evidence="1">
    <location>
        <position position="379"/>
    </location>
</feature>
<reference evidence="1" key="2">
    <citation type="journal article" date="2021" name="Genome Biol. Evol.">
        <title>Developing a high-quality reference genome for a parasitic bivalve with doubly uniparental inheritance (Bivalvia: Unionida).</title>
        <authorList>
            <person name="Smith C.H."/>
        </authorList>
    </citation>
    <scope>NUCLEOTIDE SEQUENCE</scope>
    <source>
        <strain evidence="1">CHS0354</strain>
        <tissue evidence="1">Mantle</tissue>
    </source>
</reference>
<dbReference type="AlphaFoldDB" id="A0AAE0W9F7"/>
<accession>A0AAE0W9F7</accession>
<evidence type="ECO:0000313" key="2">
    <source>
        <dbReference type="Proteomes" id="UP001195483"/>
    </source>
</evidence>
<protein>
    <submittedName>
        <fullName evidence="1">Uncharacterized protein</fullName>
    </submittedName>
</protein>
<keyword evidence="2" id="KW-1185">Reference proteome</keyword>
<sequence>MVRKVALGTNSHFDMTSGLRLQIGGEVFPGVELRGSITDENSPIPLEGATQNIQEIDKMYLELRSKSVFGVLGDFIYDEKKTVFGKVQKNVQGGQVKFNGFIQDFSGEISVTLAMSKGKSLSNEFNGTDGSQGPYYLAPKNKRIGGIIIGSEKIFVNNQLKIRGEASDYVIDYQLGEIYFKPKTVISSQSKIYIECQYYEQSYQKTFLGVGGKAAFRDSLVGVDLSYSVEIDNEHASRDFVLSDNTKELLSKVEKAFIDTSSFVGNNKGQYVAKINANGIKYFEYVGIGKGNSNPSFYFVGSNTGNYRRIAVGLYEYVGEMKGDYRLGREILAPQEAHIAALKISANPLSYFRISLEGGLSLLNKNKFMVNNGLVRRLG</sequence>
<gene>
    <name evidence="1" type="ORF">CHS0354_000799</name>
</gene>
<reference evidence="1" key="3">
    <citation type="submission" date="2023-05" db="EMBL/GenBank/DDBJ databases">
        <authorList>
            <person name="Smith C.H."/>
        </authorList>
    </citation>
    <scope>NUCLEOTIDE SEQUENCE</scope>
    <source>
        <strain evidence="1">CHS0354</strain>
        <tissue evidence="1">Mantle</tissue>
    </source>
</reference>
<evidence type="ECO:0000313" key="1">
    <source>
        <dbReference type="EMBL" id="KAK3605130.1"/>
    </source>
</evidence>
<organism evidence="1 2">
    <name type="scientific">Potamilus streckersoni</name>
    <dbReference type="NCBI Taxonomy" id="2493646"/>
    <lineage>
        <taxon>Eukaryota</taxon>
        <taxon>Metazoa</taxon>
        <taxon>Spiralia</taxon>
        <taxon>Lophotrochozoa</taxon>
        <taxon>Mollusca</taxon>
        <taxon>Bivalvia</taxon>
        <taxon>Autobranchia</taxon>
        <taxon>Heteroconchia</taxon>
        <taxon>Palaeoheterodonta</taxon>
        <taxon>Unionida</taxon>
        <taxon>Unionoidea</taxon>
        <taxon>Unionidae</taxon>
        <taxon>Ambleminae</taxon>
        <taxon>Lampsilini</taxon>
        <taxon>Potamilus</taxon>
    </lineage>
</organism>
<name>A0AAE0W9F7_9BIVA</name>
<dbReference type="EMBL" id="JAEAOA010000085">
    <property type="protein sequence ID" value="KAK3605130.1"/>
    <property type="molecule type" value="Genomic_DNA"/>
</dbReference>
<reference evidence="1" key="1">
    <citation type="journal article" date="2021" name="Genome Biol. Evol.">
        <title>A High-Quality Reference Genome for a Parasitic Bivalve with Doubly Uniparental Inheritance (Bivalvia: Unionida).</title>
        <authorList>
            <person name="Smith C.H."/>
        </authorList>
    </citation>
    <scope>NUCLEOTIDE SEQUENCE</scope>
    <source>
        <strain evidence="1">CHS0354</strain>
    </source>
</reference>
<proteinExistence type="predicted"/>